<dbReference type="GeneID" id="30062399"/>
<dbReference type="KEGG" id="fvr:FVEG_04322"/>
<evidence type="ECO:0008006" key="4">
    <source>
        <dbReference type="Google" id="ProtNLM"/>
    </source>
</evidence>
<dbReference type="EMBL" id="DS022246">
    <property type="protein sequence ID" value="EWG42547.1"/>
    <property type="molecule type" value="Genomic_DNA"/>
</dbReference>
<dbReference type="Gene3D" id="1.20.5.510">
    <property type="entry name" value="Single helix bin"/>
    <property type="match status" value="1"/>
</dbReference>
<reference evidence="2 3" key="1">
    <citation type="journal article" date="2010" name="Nature">
        <title>Comparative genomics reveals mobile pathogenicity chromosomes in Fusarium.</title>
        <authorList>
            <person name="Ma L.J."/>
            <person name="van der Does H.C."/>
            <person name="Borkovich K.A."/>
            <person name="Coleman J.J."/>
            <person name="Daboussi M.J."/>
            <person name="Di Pietro A."/>
            <person name="Dufresne M."/>
            <person name="Freitag M."/>
            <person name="Grabherr M."/>
            <person name="Henrissat B."/>
            <person name="Houterman P.M."/>
            <person name="Kang S."/>
            <person name="Shim W.B."/>
            <person name="Woloshuk C."/>
            <person name="Xie X."/>
            <person name="Xu J.R."/>
            <person name="Antoniw J."/>
            <person name="Baker S.E."/>
            <person name="Bluhm B.H."/>
            <person name="Breakspear A."/>
            <person name="Brown D.W."/>
            <person name="Butchko R.A."/>
            <person name="Chapman S."/>
            <person name="Coulson R."/>
            <person name="Coutinho P.M."/>
            <person name="Danchin E.G."/>
            <person name="Diener A."/>
            <person name="Gale L.R."/>
            <person name="Gardiner D.M."/>
            <person name="Goff S."/>
            <person name="Hammond-Kosack K.E."/>
            <person name="Hilburn K."/>
            <person name="Hua-Van A."/>
            <person name="Jonkers W."/>
            <person name="Kazan K."/>
            <person name="Kodira C.D."/>
            <person name="Koehrsen M."/>
            <person name="Kumar L."/>
            <person name="Lee Y.H."/>
            <person name="Li L."/>
            <person name="Manners J.M."/>
            <person name="Miranda-Saavedra D."/>
            <person name="Mukherjee M."/>
            <person name="Park G."/>
            <person name="Park J."/>
            <person name="Park S.Y."/>
            <person name="Proctor R.H."/>
            <person name="Regev A."/>
            <person name="Ruiz-Roldan M.C."/>
            <person name="Sain D."/>
            <person name="Sakthikumar S."/>
            <person name="Sykes S."/>
            <person name="Schwartz D.C."/>
            <person name="Turgeon B.G."/>
            <person name="Wapinski I."/>
            <person name="Yoder O."/>
            <person name="Young S."/>
            <person name="Zeng Q."/>
            <person name="Zhou S."/>
            <person name="Galagan J."/>
            <person name="Cuomo C.A."/>
            <person name="Kistler H.C."/>
            <person name="Rep M."/>
        </authorList>
    </citation>
    <scope>NUCLEOTIDE SEQUENCE [LARGE SCALE GENOMIC DNA]</scope>
    <source>
        <strain evidence="3">M3125 / FGSC 7600</strain>
    </source>
</reference>
<keyword evidence="1" id="KW-1133">Transmembrane helix</keyword>
<gene>
    <name evidence="2" type="ORF">FVEG_04322</name>
</gene>
<evidence type="ECO:0000256" key="1">
    <source>
        <dbReference type="SAM" id="Phobius"/>
    </source>
</evidence>
<keyword evidence="3" id="KW-1185">Reference proteome</keyword>
<sequence length="121" mass="13016">MAKNYLYTFVPRAKSIKVTTGSTTGDQILTHFDTTRGIAIVTKTAEPSPEQGSLPQVGAIVGGVIGGVALIVILGLAFWFLRNRKPQNKEVATAPALSSGISSQQYQDQPYKTIARLRVAR</sequence>
<feature type="transmembrane region" description="Helical" evidence="1">
    <location>
        <begin position="57"/>
        <end position="81"/>
    </location>
</feature>
<keyword evidence="1" id="KW-0812">Transmembrane</keyword>
<dbReference type="AlphaFoldDB" id="W7MCI7"/>
<dbReference type="OrthoDB" id="5146896at2759"/>
<protein>
    <recommendedName>
        <fullName evidence="4">Mid2 domain-containing protein</fullName>
    </recommendedName>
</protein>
<dbReference type="RefSeq" id="XP_018748738.1">
    <property type="nucleotide sequence ID" value="XM_018892111.1"/>
</dbReference>
<dbReference type="VEuPathDB" id="FungiDB:FVEG_04322"/>
<dbReference type="EMBL" id="CM000581">
    <property type="protein sequence ID" value="EWG42547.1"/>
    <property type="molecule type" value="Genomic_DNA"/>
</dbReference>
<evidence type="ECO:0000313" key="3">
    <source>
        <dbReference type="Proteomes" id="UP000009096"/>
    </source>
</evidence>
<accession>W7MCI7</accession>
<dbReference type="Proteomes" id="UP000009096">
    <property type="component" value="Chromosome 4"/>
</dbReference>
<organism evidence="2 3">
    <name type="scientific">Gibberella moniliformis (strain M3125 / FGSC 7600)</name>
    <name type="common">Maize ear and stalk rot fungus</name>
    <name type="synonym">Fusarium verticillioides</name>
    <dbReference type="NCBI Taxonomy" id="334819"/>
    <lineage>
        <taxon>Eukaryota</taxon>
        <taxon>Fungi</taxon>
        <taxon>Dikarya</taxon>
        <taxon>Ascomycota</taxon>
        <taxon>Pezizomycotina</taxon>
        <taxon>Sordariomycetes</taxon>
        <taxon>Hypocreomycetidae</taxon>
        <taxon>Hypocreales</taxon>
        <taxon>Nectriaceae</taxon>
        <taxon>Fusarium</taxon>
        <taxon>Fusarium fujikuroi species complex</taxon>
    </lineage>
</organism>
<name>W7MCI7_GIBM7</name>
<proteinExistence type="predicted"/>
<keyword evidence="1" id="KW-0472">Membrane</keyword>
<evidence type="ECO:0000313" key="2">
    <source>
        <dbReference type="EMBL" id="EWG42547.1"/>
    </source>
</evidence>